<evidence type="ECO:0000256" key="8">
    <source>
        <dbReference type="ARBA" id="ARBA00022786"/>
    </source>
</evidence>
<protein>
    <recommendedName>
        <fullName evidence="3">RING-type E3 ubiquitin transferase</fullName>
        <ecNumber evidence="3">2.3.2.27</ecNumber>
    </recommendedName>
</protein>
<dbReference type="PANTHER" id="PTHR45647">
    <property type="entry name" value="OS02G0152300 PROTEIN"/>
    <property type="match status" value="1"/>
</dbReference>
<comment type="catalytic activity">
    <reaction evidence="1">
        <text>S-ubiquitinyl-[E2 ubiquitin-conjugating enzyme]-L-cysteine + [acceptor protein]-L-lysine = [E2 ubiquitin-conjugating enzyme]-L-cysteine + N(6)-ubiquitinyl-[acceptor protein]-L-lysine.</text>
        <dbReference type="EC" id="2.3.2.27"/>
    </reaction>
</comment>
<name>A0A6P5FLH3_ANACO</name>
<evidence type="ECO:0000256" key="7">
    <source>
        <dbReference type="ARBA" id="ARBA00022777"/>
    </source>
</evidence>
<dbReference type="GO" id="GO:0005524">
    <property type="term" value="F:ATP binding"/>
    <property type="evidence" value="ECO:0007669"/>
    <property type="project" value="UniProtKB-UniRule"/>
</dbReference>
<dbReference type="Gene3D" id="3.30.40.10">
    <property type="entry name" value="Zinc/RING finger domain, C3HC4 (zinc finger)"/>
    <property type="match status" value="1"/>
</dbReference>
<feature type="compositionally biased region" description="Polar residues" evidence="12">
    <location>
        <begin position="296"/>
        <end position="337"/>
    </location>
</feature>
<dbReference type="InterPro" id="IPR008271">
    <property type="entry name" value="Ser/Thr_kinase_AS"/>
</dbReference>
<dbReference type="GO" id="GO:0004672">
    <property type="term" value="F:protein kinase activity"/>
    <property type="evidence" value="ECO:0007669"/>
    <property type="project" value="InterPro"/>
</dbReference>
<evidence type="ECO:0000259" key="14">
    <source>
        <dbReference type="PROSITE" id="PS51698"/>
    </source>
</evidence>
<keyword evidence="6 10" id="KW-0547">Nucleotide-binding</keyword>
<dbReference type="CDD" id="cd14066">
    <property type="entry name" value="STKc_IRAK"/>
    <property type="match status" value="1"/>
</dbReference>
<feature type="domain" description="Protein kinase" evidence="13">
    <location>
        <begin position="495"/>
        <end position="759"/>
    </location>
</feature>
<dbReference type="GeneID" id="109714025"/>
<dbReference type="InterPro" id="IPR003613">
    <property type="entry name" value="Ubox_domain"/>
</dbReference>
<dbReference type="GO" id="GO:0061630">
    <property type="term" value="F:ubiquitin protein ligase activity"/>
    <property type="evidence" value="ECO:0007669"/>
    <property type="project" value="UniProtKB-EC"/>
</dbReference>
<dbReference type="UniPathway" id="UPA00143"/>
<dbReference type="Pfam" id="PF04564">
    <property type="entry name" value="U-box"/>
    <property type="match status" value="1"/>
</dbReference>
<dbReference type="PROSITE" id="PS51698">
    <property type="entry name" value="U_BOX"/>
    <property type="match status" value="1"/>
</dbReference>
<evidence type="ECO:0000256" key="4">
    <source>
        <dbReference type="ARBA" id="ARBA00022527"/>
    </source>
</evidence>
<proteinExistence type="predicted"/>
<dbReference type="RefSeq" id="XP_020094005.1">
    <property type="nucleotide sequence ID" value="XM_020238416.1"/>
</dbReference>
<dbReference type="GO" id="GO:0016567">
    <property type="term" value="P:protein ubiquitination"/>
    <property type="evidence" value="ECO:0007669"/>
    <property type="project" value="UniProtKB-UniPathway"/>
</dbReference>
<evidence type="ECO:0000256" key="12">
    <source>
        <dbReference type="SAM" id="MobiDB-lite"/>
    </source>
</evidence>
<dbReference type="Gene3D" id="1.10.510.10">
    <property type="entry name" value="Transferase(Phosphotransferase) domain 1"/>
    <property type="match status" value="1"/>
</dbReference>
<dbReference type="InterPro" id="IPR051348">
    <property type="entry name" value="U-box_ubiquitin_ligases"/>
</dbReference>
<dbReference type="Gene3D" id="3.30.200.20">
    <property type="entry name" value="Phosphorylase Kinase, domain 1"/>
    <property type="match status" value="1"/>
</dbReference>
<dbReference type="SUPFAM" id="SSF56112">
    <property type="entry name" value="Protein kinase-like (PK-like)"/>
    <property type="match status" value="1"/>
</dbReference>
<dbReference type="SMART" id="SM00504">
    <property type="entry name" value="Ubox"/>
    <property type="match status" value="1"/>
</dbReference>
<organism evidence="15 16">
    <name type="scientific">Ananas comosus</name>
    <name type="common">Pineapple</name>
    <name type="synonym">Ananas ananas</name>
    <dbReference type="NCBI Taxonomy" id="4615"/>
    <lineage>
        <taxon>Eukaryota</taxon>
        <taxon>Viridiplantae</taxon>
        <taxon>Streptophyta</taxon>
        <taxon>Embryophyta</taxon>
        <taxon>Tracheophyta</taxon>
        <taxon>Spermatophyta</taxon>
        <taxon>Magnoliopsida</taxon>
        <taxon>Liliopsida</taxon>
        <taxon>Poales</taxon>
        <taxon>Bromeliaceae</taxon>
        <taxon>Bromelioideae</taxon>
        <taxon>Ananas</taxon>
    </lineage>
</organism>
<dbReference type="PROSITE" id="PS50011">
    <property type="entry name" value="PROTEIN_KINASE_DOM"/>
    <property type="match status" value="1"/>
</dbReference>
<keyword evidence="7" id="KW-0418">Kinase</keyword>
<dbReference type="Gene3D" id="3.40.50.620">
    <property type="entry name" value="HUPs"/>
    <property type="match status" value="1"/>
</dbReference>
<evidence type="ECO:0000256" key="5">
    <source>
        <dbReference type="ARBA" id="ARBA00022679"/>
    </source>
</evidence>
<evidence type="ECO:0000256" key="1">
    <source>
        <dbReference type="ARBA" id="ARBA00000900"/>
    </source>
</evidence>
<keyword evidence="8" id="KW-0833">Ubl conjugation pathway</keyword>
<evidence type="ECO:0000313" key="15">
    <source>
        <dbReference type="Proteomes" id="UP000515123"/>
    </source>
</evidence>
<dbReference type="InterPro" id="IPR001245">
    <property type="entry name" value="Ser-Thr/Tyr_kinase_cat_dom"/>
</dbReference>
<dbReference type="SUPFAM" id="SSF57850">
    <property type="entry name" value="RING/U-box"/>
    <property type="match status" value="1"/>
</dbReference>
<feature type="compositionally biased region" description="Polar residues" evidence="12">
    <location>
        <begin position="238"/>
        <end position="247"/>
    </location>
</feature>
<dbReference type="CDD" id="cd01989">
    <property type="entry name" value="USP_STK_Ubox_N"/>
    <property type="match status" value="1"/>
</dbReference>
<sequence>MEIKEVKEGVESSPSSSLIVGLAANGTKNSRFMVRWALDNFMPKGRVLFKLFHVRPKIKMVPTPLGNYIPIDQVRGDVAAAYKKDVEWQTEEMLLLYKKMFNEKKAEAEILIIEADDVAEAISKEVSRYKVSNLVVGASSGNGIIRKTCRRLTGGKLSSRIIKCIPSFCTVYIVSDGRLSSVHSPGSTTDSSAVTSGSEESFKDENDSTNASSNSLKVKFDMYINLKAISSLLRAPLQPSQKNQPFSNGDPRRSSCDDTHGSIVPLGSDGDDVVSGSSILQRTIRRNLAFYKGNRNRSGGTDTSNTKHFSPSTNEHCSSASSNGSEAQDSCSASGSDKGSRTSCNSDRVSSADSSQDSSLLENEVDIDFELERLRTEIRHLRGVYKLAEDESVGALKQINELAAQHMEEEVKLRDINFRVEKAEEIAQQEKEKRKAAEIEAEYVRQFADQEASRRKGLEDMASNKASEKEWLKKSLEHAYLKFTWEEIASATASFSDSFKIGVGSNGTVYKGTFRHTVVAVKVLHSNEGARMKQFNQELDILGRIRHPHLLLLLGACPEPGCLVYEYMENGSLDDRLQCQGDTPPIPWFCRFRIAWEVASALLFLHSTRPEPIIHRDLKPANILLDKNFVSKIGDVGLSTLLPHKSSSLSTVYKDTAPVGTFFYMDPEYQRSGLVSTKSDIYGLGMVILQLLTAKSPMGLTYIIENAIGEEGCLRDILDPRAGNWPTEEAKELARLGLSCLELRRKDRPDLGSQILPLLEKLKDTAEKARVSTQIAPTVPPSYFLCPILNRVMDDPCIASDGYTYDRDAIEKWLSKNGNSPMTNVPLPNKELIPNQSLLSAIKCWKSRSS</sequence>
<dbReference type="AlphaFoldDB" id="A0A6P5FLH3"/>
<dbReference type="EC" id="2.3.2.27" evidence="3"/>
<feature type="region of interest" description="Disordered" evidence="12">
    <location>
        <begin position="180"/>
        <end position="212"/>
    </location>
</feature>
<dbReference type="Proteomes" id="UP000515123">
    <property type="component" value="Linkage group 8"/>
</dbReference>
<dbReference type="PROSITE" id="PS00108">
    <property type="entry name" value="PROTEIN_KINASE_ST"/>
    <property type="match status" value="1"/>
</dbReference>
<evidence type="ECO:0000256" key="9">
    <source>
        <dbReference type="ARBA" id="ARBA00022840"/>
    </source>
</evidence>
<accession>A0A6P5FLH3</accession>
<dbReference type="InterPro" id="IPR014729">
    <property type="entry name" value="Rossmann-like_a/b/a_fold"/>
</dbReference>
<feature type="domain" description="U-box" evidence="14">
    <location>
        <begin position="779"/>
        <end position="850"/>
    </location>
</feature>
<evidence type="ECO:0000259" key="13">
    <source>
        <dbReference type="PROSITE" id="PS50011"/>
    </source>
</evidence>
<feature type="region of interest" description="Disordered" evidence="12">
    <location>
        <begin position="237"/>
        <end position="275"/>
    </location>
</feature>
<evidence type="ECO:0000256" key="3">
    <source>
        <dbReference type="ARBA" id="ARBA00012483"/>
    </source>
</evidence>
<feature type="compositionally biased region" description="Polar residues" evidence="12">
    <location>
        <begin position="181"/>
        <end position="199"/>
    </location>
</feature>
<dbReference type="InterPro" id="IPR000719">
    <property type="entry name" value="Prot_kinase_dom"/>
</dbReference>
<dbReference type="InterPro" id="IPR017441">
    <property type="entry name" value="Protein_kinase_ATP_BS"/>
</dbReference>
<dbReference type="CDD" id="cd16655">
    <property type="entry name" value="RING-Ubox_WDSUB1-like"/>
    <property type="match status" value="1"/>
</dbReference>
<evidence type="ECO:0000256" key="2">
    <source>
        <dbReference type="ARBA" id="ARBA00004906"/>
    </source>
</evidence>
<dbReference type="InterPro" id="IPR013083">
    <property type="entry name" value="Znf_RING/FYVE/PHD"/>
</dbReference>
<keyword evidence="5" id="KW-0808">Transferase</keyword>
<evidence type="ECO:0000313" key="16">
    <source>
        <dbReference type="RefSeq" id="XP_020094005.1"/>
    </source>
</evidence>
<keyword evidence="9 10" id="KW-0067">ATP-binding</keyword>
<evidence type="ECO:0000256" key="10">
    <source>
        <dbReference type="PROSITE-ProRule" id="PRU10141"/>
    </source>
</evidence>
<evidence type="ECO:0000256" key="11">
    <source>
        <dbReference type="SAM" id="Coils"/>
    </source>
</evidence>
<feature type="coiled-coil region" evidence="11">
    <location>
        <begin position="371"/>
        <end position="442"/>
    </location>
</feature>
<feature type="compositionally biased region" description="Low complexity" evidence="12">
    <location>
        <begin position="343"/>
        <end position="359"/>
    </location>
</feature>
<keyword evidence="4" id="KW-0723">Serine/threonine-protein kinase</keyword>
<feature type="binding site" evidence="10">
    <location>
        <position position="522"/>
    </location>
    <ligand>
        <name>ATP</name>
        <dbReference type="ChEBI" id="CHEBI:30616"/>
    </ligand>
</feature>
<evidence type="ECO:0000256" key="6">
    <source>
        <dbReference type="ARBA" id="ARBA00022741"/>
    </source>
</evidence>
<keyword evidence="15" id="KW-1185">Reference proteome</keyword>
<feature type="region of interest" description="Disordered" evidence="12">
    <location>
        <begin position="291"/>
        <end position="360"/>
    </location>
</feature>
<dbReference type="SUPFAM" id="SSF52402">
    <property type="entry name" value="Adenine nucleotide alpha hydrolases-like"/>
    <property type="match status" value="1"/>
</dbReference>
<dbReference type="OrthoDB" id="10064100at2759"/>
<dbReference type="SMART" id="SM00220">
    <property type="entry name" value="S_TKc"/>
    <property type="match status" value="1"/>
</dbReference>
<comment type="pathway">
    <text evidence="2">Protein modification; protein ubiquitination.</text>
</comment>
<feature type="compositionally biased region" description="Basic and acidic residues" evidence="12">
    <location>
        <begin position="250"/>
        <end position="260"/>
    </location>
</feature>
<dbReference type="Pfam" id="PF07714">
    <property type="entry name" value="PK_Tyr_Ser-Thr"/>
    <property type="match status" value="1"/>
</dbReference>
<dbReference type="PANTHER" id="PTHR45647:SF15">
    <property type="entry name" value="U-BOX DOMAIN-CONTAINING PROTEIN 35"/>
    <property type="match status" value="1"/>
</dbReference>
<reference evidence="16" key="2">
    <citation type="submission" date="2025-08" db="UniProtKB">
        <authorList>
            <consortium name="RefSeq"/>
        </authorList>
    </citation>
    <scope>IDENTIFICATION</scope>
    <source>
        <tissue evidence="16">Leaf</tissue>
    </source>
</reference>
<reference evidence="15" key="1">
    <citation type="journal article" date="2015" name="Nat. Genet.">
        <title>The pineapple genome and the evolution of CAM photosynthesis.</title>
        <authorList>
            <person name="Ming R."/>
            <person name="VanBuren R."/>
            <person name="Wai C.M."/>
            <person name="Tang H."/>
            <person name="Schatz M.C."/>
            <person name="Bowers J.E."/>
            <person name="Lyons E."/>
            <person name="Wang M.L."/>
            <person name="Chen J."/>
            <person name="Biggers E."/>
            <person name="Zhang J."/>
            <person name="Huang L."/>
            <person name="Zhang L."/>
            <person name="Miao W."/>
            <person name="Zhang J."/>
            <person name="Ye Z."/>
            <person name="Miao C."/>
            <person name="Lin Z."/>
            <person name="Wang H."/>
            <person name="Zhou H."/>
            <person name="Yim W.C."/>
            <person name="Priest H.D."/>
            <person name="Zheng C."/>
            <person name="Woodhouse M."/>
            <person name="Edger P.P."/>
            <person name="Guyot R."/>
            <person name="Guo H.B."/>
            <person name="Guo H."/>
            <person name="Zheng G."/>
            <person name="Singh R."/>
            <person name="Sharma A."/>
            <person name="Min X."/>
            <person name="Zheng Y."/>
            <person name="Lee H."/>
            <person name="Gurtowski J."/>
            <person name="Sedlazeck F.J."/>
            <person name="Harkess A."/>
            <person name="McKain M.R."/>
            <person name="Liao Z."/>
            <person name="Fang J."/>
            <person name="Liu J."/>
            <person name="Zhang X."/>
            <person name="Zhang Q."/>
            <person name="Hu W."/>
            <person name="Qin Y."/>
            <person name="Wang K."/>
            <person name="Chen L.Y."/>
            <person name="Shirley N."/>
            <person name="Lin Y.R."/>
            <person name="Liu L.Y."/>
            <person name="Hernandez A.G."/>
            <person name="Wright C.L."/>
            <person name="Bulone V."/>
            <person name="Tuskan G.A."/>
            <person name="Heath K."/>
            <person name="Zee F."/>
            <person name="Moore P.H."/>
            <person name="Sunkar R."/>
            <person name="Leebens-Mack J.H."/>
            <person name="Mockler T."/>
            <person name="Bennetzen J.L."/>
            <person name="Freeling M."/>
            <person name="Sankoff D."/>
            <person name="Paterson A.H."/>
            <person name="Zhu X."/>
            <person name="Yang X."/>
            <person name="Smith J.A."/>
            <person name="Cushman J.C."/>
            <person name="Paull R.E."/>
            <person name="Yu Q."/>
        </authorList>
    </citation>
    <scope>NUCLEOTIDE SEQUENCE [LARGE SCALE GENOMIC DNA]</scope>
    <source>
        <strain evidence="15">cv. F153</strain>
    </source>
</reference>
<dbReference type="PROSITE" id="PS00107">
    <property type="entry name" value="PROTEIN_KINASE_ATP"/>
    <property type="match status" value="1"/>
</dbReference>
<dbReference type="InterPro" id="IPR011009">
    <property type="entry name" value="Kinase-like_dom_sf"/>
</dbReference>
<gene>
    <name evidence="16" type="primary">LOC109714025</name>
</gene>
<keyword evidence="11" id="KW-0175">Coiled coil</keyword>